<evidence type="ECO:0000259" key="3">
    <source>
        <dbReference type="PROSITE" id="PS51819"/>
    </source>
</evidence>
<evidence type="ECO:0000256" key="1">
    <source>
        <dbReference type="ARBA" id="ARBA00022723"/>
    </source>
</evidence>
<evidence type="ECO:0000256" key="2">
    <source>
        <dbReference type="SAM" id="SignalP"/>
    </source>
</evidence>
<name>A0A2K0T4Z0_9HYPO</name>
<dbReference type="InterPro" id="IPR029068">
    <property type="entry name" value="Glyas_Bleomycin-R_OHBP_Dase"/>
</dbReference>
<dbReference type="PROSITE" id="PS51819">
    <property type="entry name" value="VOC"/>
    <property type="match status" value="1"/>
</dbReference>
<gene>
    <name evidence="4" type="ORF">TGAMA5MH_07563</name>
</gene>
<feature type="domain" description="VOC" evidence="3">
    <location>
        <begin position="29"/>
        <end position="183"/>
    </location>
</feature>
<dbReference type="InterPro" id="IPR051785">
    <property type="entry name" value="MMCE/EMCE_epimerase"/>
</dbReference>
<sequence length="185" mass="20190">MKLFQEAIFLLSVLLPFTVTAASSELTFRFNHVGISVANLTLQRDWYNRTLGFSSLIEVVGPMEMPAAPTNSSTSASMSKPSTIQAVQLQNPTTGAIVELIWLSSSMPASRLSTSSAAAAAVQGLFHFAYRVPDLDRAIRKLKEDGVHVVQPIAQGAPYVNHEQSTFAYISDPEGNLIELIQMEY</sequence>
<dbReference type="OrthoDB" id="16820at2759"/>
<dbReference type="Pfam" id="PF00903">
    <property type="entry name" value="Glyoxalase"/>
    <property type="match status" value="1"/>
</dbReference>
<dbReference type="EMBL" id="MTYH01000068">
    <property type="protein sequence ID" value="PNP40566.1"/>
    <property type="molecule type" value="Genomic_DNA"/>
</dbReference>
<keyword evidence="1" id="KW-0479">Metal-binding</keyword>
<accession>A0A2K0T4Z0</accession>
<dbReference type="InterPro" id="IPR037523">
    <property type="entry name" value="VOC_core"/>
</dbReference>
<organism evidence="4 5">
    <name type="scientific">Trichoderma gamsii</name>
    <dbReference type="NCBI Taxonomy" id="398673"/>
    <lineage>
        <taxon>Eukaryota</taxon>
        <taxon>Fungi</taxon>
        <taxon>Dikarya</taxon>
        <taxon>Ascomycota</taxon>
        <taxon>Pezizomycotina</taxon>
        <taxon>Sordariomycetes</taxon>
        <taxon>Hypocreomycetidae</taxon>
        <taxon>Hypocreales</taxon>
        <taxon>Hypocreaceae</taxon>
        <taxon>Trichoderma</taxon>
    </lineage>
</organism>
<dbReference type="Proteomes" id="UP000236546">
    <property type="component" value="Unassembled WGS sequence"/>
</dbReference>
<dbReference type="GO" id="GO:0004493">
    <property type="term" value="F:methylmalonyl-CoA epimerase activity"/>
    <property type="evidence" value="ECO:0007669"/>
    <property type="project" value="TreeGrafter"/>
</dbReference>
<protein>
    <recommendedName>
        <fullName evidence="3">VOC domain-containing protein</fullName>
    </recommendedName>
</protein>
<feature type="chain" id="PRO_5014418442" description="VOC domain-containing protein" evidence="2">
    <location>
        <begin position="22"/>
        <end position="185"/>
    </location>
</feature>
<dbReference type="PANTHER" id="PTHR43048">
    <property type="entry name" value="METHYLMALONYL-COA EPIMERASE"/>
    <property type="match status" value="1"/>
</dbReference>
<proteinExistence type="predicted"/>
<dbReference type="SUPFAM" id="SSF54593">
    <property type="entry name" value="Glyoxalase/Bleomycin resistance protein/Dihydroxybiphenyl dioxygenase"/>
    <property type="match status" value="1"/>
</dbReference>
<dbReference type="GO" id="GO:0046491">
    <property type="term" value="P:L-methylmalonyl-CoA metabolic process"/>
    <property type="evidence" value="ECO:0007669"/>
    <property type="project" value="TreeGrafter"/>
</dbReference>
<reference evidence="4 5" key="1">
    <citation type="submission" date="2017-02" db="EMBL/GenBank/DDBJ databases">
        <title>Genomes of Trichoderma spp. with biocontrol activity.</title>
        <authorList>
            <person name="Gardiner D."/>
            <person name="Kazan K."/>
            <person name="Vos C."/>
            <person name="Harvey P."/>
        </authorList>
    </citation>
    <scope>NUCLEOTIDE SEQUENCE [LARGE SCALE GENOMIC DNA]</scope>
    <source>
        <strain evidence="4 5">A5MH</strain>
    </source>
</reference>
<dbReference type="InterPro" id="IPR004360">
    <property type="entry name" value="Glyas_Fos-R_dOase_dom"/>
</dbReference>
<dbReference type="Gene3D" id="3.10.180.10">
    <property type="entry name" value="2,3-Dihydroxybiphenyl 1,2-Dioxygenase, domain 1"/>
    <property type="match status" value="1"/>
</dbReference>
<dbReference type="AlphaFoldDB" id="A0A2K0T4Z0"/>
<keyword evidence="2" id="KW-0732">Signal</keyword>
<dbReference type="PANTHER" id="PTHR43048:SF3">
    <property type="entry name" value="METHYLMALONYL-COA EPIMERASE, MITOCHONDRIAL"/>
    <property type="match status" value="1"/>
</dbReference>
<feature type="signal peptide" evidence="2">
    <location>
        <begin position="1"/>
        <end position="21"/>
    </location>
</feature>
<evidence type="ECO:0000313" key="5">
    <source>
        <dbReference type="Proteomes" id="UP000236546"/>
    </source>
</evidence>
<evidence type="ECO:0000313" key="4">
    <source>
        <dbReference type="EMBL" id="PNP40566.1"/>
    </source>
</evidence>
<dbReference type="GO" id="GO:0046872">
    <property type="term" value="F:metal ion binding"/>
    <property type="evidence" value="ECO:0007669"/>
    <property type="project" value="UniProtKB-KW"/>
</dbReference>
<comment type="caution">
    <text evidence="4">The sequence shown here is derived from an EMBL/GenBank/DDBJ whole genome shotgun (WGS) entry which is preliminary data.</text>
</comment>